<dbReference type="Pfam" id="PF00313">
    <property type="entry name" value="CSD"/>
    <property type="match status" value="1"/>
</dbReference>
<proteinExistence type="predicted"/>
<feature type="domain" description="CSD" evidence="2">
    <location>
        <begin position="84"/>
        <end position="148"/>
    </location>
</feature>
<name>A0A1I3F068_9SPHI</name>
<dbReference type="RefSeq" id="WP_090624653.1">
    <property type="nucleotide sequence ID" value="NZ_FOQO01000002.1"/>
</dbReference>
<dbReference type="InterPro" id="IPR002059">
    <property type="entry name" value="CSP_DNA-bd"/>
</dbReference>
<dbReference type="GO" id="GO:0003676">
    <property type="term" value="F:nucleic acid binding"/>
    <property type="evidence" value="ECO:0007669"/>
    <property type="project" value="InterPro"/>
</dbReference>
<dbReference type="OrthoDB" id="1493235at2"/>
<dbReference type="Gene3D" id="2.40.50.140">
    <property type="entry name" value="Nucleic acid-binding proteins"/>
    <property type="match status" value="1"/>
</dbReference>
<protein>
    <submittedName>
        <fullName evidence="3">Cold shock protein, CspA family</fullName>
    </submittedName>
</protein>
<dbReference type="SUPFAM" id="SSF50249">
    <property type="entry name" value="Nucleic acid-binding proteins"/>
    <property type="match status" value="1"/>
</dbReference>
<dbReference type="InterPro" id="IPR011129">
    <property type="entry name" value="CSD"/>
</dbReference>
<feature type="region of interest" description="Disordered" evidence="1">
    <location>
        <begin position="1"/>
        <end position="35"/>
    </location>
</feature>
<dbReference type="CDD" id="cd04458">
    <property type="entry name" value="CSP_CDS"/>
    <property type="match status" value="1"/>
</dbReference>
<dbReference type="Proteomes" id="UP000198670">
    <property type="component" value="Unassembled WGS sequence"/>
</dbReference>
<evidence type="ECO:0000256" key="1">
    <source>
        <dbReference type="SAM" id="MobiDB-lite"/>
    </source>
</evidence>
<evidence type="ECO:0000313" key="3">
    <source>
        <dbReference type="EMBL" id="SFI04550.1"/>
    </source>
</evidence>
<evidence type="ECO:0000259" key="2">
    <source>
        <dbReference type="PROSITE" id="PS51857"/>
    </source>
</evidence>
<dbReference type="STRING" id="1477437.SAMN05444682_10299"/>
<dbReference type="GO" id="GO:0005829">
    <property type="term" value="C:cytosol"/>
    <property type="evidence" value="ECO:0007669"/>
    <property type="project" value="UniProtKB-ARBA"/>
</dbReference>
<feature type="compositionally biased region" description="Basic and acidic residues" evidence="1">
    <location>
        <begin position="17"/>
        <end position="30"/>
    </location>
</feature>
<sequence length="149" mass="16942">MAETFSKRERRKKKIEKKREKELRRDERRNTVTQRKTLEEMMAYVDENGNLSDTPPDPKNVRKIAADEIAIAVPKAAPADPEALLTGVISYFDPVKGYGFVVNELTKERLFVHVTGLAQPDTELNMGDKVSYTATRSDRGMQAISVMKR</sequence>
<dbReference type="InterPro" id="IPR012340">
    <property type="entry name" value="NA-bd_OB-fold"/>
</dbReference>
<dbReference type="SMART" id="SM00357">
    <property type="entry name" value="CSP"/>
    <property type="match status" value="1"/>
</dbReference>
<gene>
    <name evidence="3" type="ORF">SAMN05444682_10299</name>
</gene>
<dbReference type="PRINTS" id="PR00050">
    <property type="entry name" value="COLDSHOCK"/>
</dbReference>
<keyword evidence="4" id="KW-1185">Reference proteome</keyword>
<accession>A0A1I3F068</accession>
<reference evidence="3 4" key="1">
    <citation type="submission" date="2016-10" db="EMBL/GenBank/DDBJ databases">
        <authorList>
            <person name="de Groot N.N."/>
        </authorList>
    </citation>
    <scope>NUCLEOTIDE SEQUENCE [LARGE SCALE GENOMIC DNA]</scope>
    <source>
        <strain evidence="3 4">RK1</strain>
    </source>
</reference>
<dbReference type="EMBL" id="FOQO01000002">
    <property type="protein sequence ID" value="SFI04550.1"/>
    <property type="molecule type" value="Genomic_DNA"/>
</dbReference>
<dbReference type="AlphaFoldDB" id="A0A1I3F068"/>
<organism evidence="3 4">
    <name type="scientific">Parapedobacter indicus</name>
    <dbReference type="NCBI Taxonomy" id="1477437"/>
    <lineage>
        <taxon>Bacteria</taxon>
        <taxon>Pseudomonadati</taxon>
        <taxon>Bacteroidota</taxon>
        <taxon>Sphingobacteriia</taxon>
        <taxon>Sphingobacteriales</taxon>
        <taxon>Sphingobacteriaceae</taxon>
        <taxon>Parapedobacter</taxon>
    </lineage>
</organism>
<dbReference type="PROSITE" id="PS51857">
    <property type="entry name" value="CSD_2"/>
    <property type="match status" value="1"/>
</dbReference>
<evidence type="ECO:0000313" key="4">
    <source>
        <dbReference type="Proteomes" id="UP000198670"/>
    </source>
</evidence>